<evidence type="ECO:0000256" key="1">
    <source>
        <dbReference type="ARBA" id="ARBA00008903"/>
    </source>
</evidence>
<dbReference type="AlphaFoldDB" id="A0A497EP30"/>
<sequence>MIILSAEHISQALSMKEAIQAVEDGFTKLSLNKVLMPQRTTLTFNNVWHGIMPCILLNEEKLSIKLVSVALDNKLKGLPTTSAQLALIDAHTGQLLALMEATLLTAMRTGAASAIATKYLALKNIESLGIIGAGFQARFQLKAIREVRAFKRALVFDVVKRAAEKFANEMSKKLGLDIMAVDSAKQVASKSEVIVTATTSKTPVLLGEWVNEGVHVNAIGAHTPDARELDDDLIMKSKLVVDQREACLREAGDLIIPISKGLFSQDKIYAELGEITSGSKPGRTTDDEITVFKSVGLAVQDAAVAKVAYEKAVKMGIGYEVKL</sequence>
<dbReference type="FunFam" id="3.40.50.720:FF:000311">
    <property type="entry name" value="Ornithine cyclodeaminase"/>
    <property type="match status" value="1"/>
</dbReference>
<name>A0A497EP30_9CREN</name>
<dbReference type="SUPFAM" id="SSF51735">
    <property type="entry name" value="NAD(P)-binding Rossmann-fold domains"/>
    <property type="match status" value="1"/>
</dbReference>
<evidence type="ECO:0000313" key="3">
    <source>
        <dbReference type="Proteomes" id="UP000278475"/>
    </source>
</evidence>
<dbReference type="Proteomes" id="UP000278475">
    <property type="component" value="Unassembled WGS sequence"/>
</dbReference>
<protein>
    <recommendedName>
        <fullName evidence="4">Ornithine cyclodeaminase family protein</fullName>
    </recommendedName>
</protein>
<evidence type="ECO:0000313" key="2">
    <source>
        <dbReference type="EMBL" id="RLE49093.1"/>
    </source>
</evidence>
<dbReference type="GO" id="GO:0019752">
    <property type="term" value="P:carboxylic acid metabolic process"/>
    <property type="evidence" value="ECO:0007669"/>
    <property type="project" value="UniProtKB-ARBA"/>
</dbReference>
<dbReference type="InterPro" id="IPR036291">
    <property type="entry name" value="NAD(P)-bd_dom_sf"/>
</dbReference>
<dbReference type="EMBL" id="QMQV01000049">
    <property type="protein sequence ID" value="RLE49093.1"/>
    <property type="molecule type" value="Genomic_DNA"/>
</dbReference>
<comment type="caution">
    <text evidence="2">The sequence shown here is derived from an EMBL/GenBank/DDBJ whole genome shotgun (WGS) entry which is preliminary data.</text>
</comment>
<reference evidence="2 3" key="1">
    <citation type="submission" date="2018-06" db="EMBL/GenBank/DDBJ databases">
        <title>Extensive metabolic versatility and redundancy in microbially diverse, dynamic hydrothermal sediments.</title>
        <authorList>
            <person name="Dombrowski N."/>
            <person name="Teske A."/>
            <person name="Baker B.J."/>
        </authorList>
    </citation>
    <scope>NUCLEOTIDE SEQUENCE [LARGE SCALE GENOMIC DNA]</scope>
    <source>
        <strain evidence="2">B66_G16</strain>
    </source>
</reference>
<dbReference type="Gene3D" id="3.40.50.720">
    <property type="entry name" value="NAD(P)-binding Rossmann-like Domain"/>
    <property type="match status" value="1"/>
</dbReference>
<dbReference type="PANTHER" id="PTHR13812:SF19">
    <property type="entry name" value="KETIMINE REDUCTASE MU-CRYSTALLIN"/>
    <property type="match status" value="1"/>
</dbReference>
<dbReference type="PIRSF" id="PIRSF001439">
    <property type="entry name" value="CryM"/>
    <property type="match status" value="1"/>
</dbReference>
<dbReference type="Gene3D" id="3.30.1780.10">
    <property type="entry name" value="ornithine cyclodeaminase, domain 1"/>
    <property type="match status" value="1"/>
</dbReference>
<dbReference type="GO" id="GO:0016491">
    <property type="term" value="F:oxidoreductase activity"/>
    <property type="evidence" value="ECO:0007669"/>
    <property type="project" value="UniProtKB-ARBA"/>
</dbReference>
<gene>
    <name evidence="2" type="ORF">DRJ31_05900</name>
</gene>
<dbReference type="InterPro" id="IPR023401">
    <property type="entry name" value="ODC_N"/>
</dbReference>
<dbReference type="InterPro" id="IPR003462">
    <property type="entry name" value="ODC_Mu_crystall"/>
</dbReference>
<evidence type="ECO:0008006" key="4">
    <source>
        <dbReference type="Google" id="ProtNLM"/>
    </source>
</evidence>
<dbReference type="Pfam" id="PF02423">
    <property type="entry name" value="OCD_Mu_crystall"/>
    <property type="match status" value="1"/>
</dbReference>
<accession>A0A497EP30</accession>
<organism evidence="2 3">
    <name type="scientific">Thermoproteota archaeon</name>
    <dbReference type="NCBI Taxonomy" id="2056631"/>
    <lineage>
        <taxon>Archaea</taxon>
        <taxon>Thermoproteota</taxon>
    </lineage>
</organism>
<proteinExistence type="inferred from homology"/>
<dbReference type="PANTHER" id="PTHR13812">
    <property type="entry name" value="KETIMINE REDUCTASE MU-CRYSTALLIN"/>
    <property type="match status" value="1"/>
</dbReference>
<dbReference type="GO" id="GO:0005737">
    <property type="term" value="C:cytoplasm"/>
    <property type="evidence" value="ECO:0007669"/>
    <property type="project" value="TreeGrafter"/>
</dbReference>
<comment type="similarity">
    <text evidence="1">Belongs to the ornithine cyclodeaminase/mu-crystallin family.</text>
</comment>